<organism evidence="1 2">
    <name type="scientific">Araneus ventricosus</name>
    <name type="common">Orbweaver spider</name>
    <name type="synonym">Epeira ventricosa</name>
    <dbReference type="NCBI Taxonomy" id="182803"/>
    <lineage>
        <taxon>Eukaryota</taxon>
        <taxon>Metazoa</taxon>
        <taxon>Ecdysozoa</taxon>
        <taxon>Arthropoda</taxon>
        <taxon>Chelicerata</taxon>
        <taxon>Arachnida</taxon>
        <taxon>Araneae</taxon>
        <taxon>Araneomorphae</taxon>
        <taxon>Entelegynae</taxon>
        <taxon>Araneoidea</taxon>
        <taxon>Araneidae</taxon>
        <taxon>Araneus</taxon>
    </lineage>
</organism>
<proteinExistence type="predicted"/>
<dbReference type="Proteomes" id="UP000499080">
    <property type="component" value="Unassembled WGS sequence"/>
</dbReference>
<keyword evidence="2" id="KW-1185">Reference proteome</keyword>
<comment type="caution">
    <text evidence="1">The sequence shown here is derived from an EMBL/GenBank/DDBJ whole genome shotgun (WGS) entry which is preliminary data.</text>
</comment>
<dbReference type="EMBL" id="BGPR01007023">
    <property type="protein sequence ID" value="GBN23653.1"/>
    <property type="molecule type" value="Genomic_DNA"/>
</dbReference>
<gene>
    <name evidence="1" type="ORF">AVEN_61433_1</name>
</gene>
<dbReference type="AlphaFoldDB" id="A0A4Y2MAR1"/>
<evidence type="ECO:0000313" key="2">
    <source>
        <dbReference type="Proteomes" id="UP000499080"/>
    </source>
</evidence>
<sequence>MFKLDSSRNYSFGLSGICLNDDGILVFTVICPSRLHFSHSRFGGEPCSQTQLDPAYPKGSNLWEAVHEIKKNSESSQYATLLLQCIAAFAS</sequence>
<reference evidence="1 2" key="1">
    <citation type="journal article" date="2019" name="Sci. Rep.">
        <title>Orb-weaving spider Araneus ventricosus genome elucidates the spidroin gene catalogue.</title>
        <authorList>
            <person name="Kono N."/>
            <person name="Nakamura H."/>
            <person name="Ohtoshi R."/>
            <person name="Moran D.A.P."/>
            <person name="Shinohara A."/>
            <person name="Yoshida Y."/>
            <person name="Fujiwara M."/>
            <person name="Mori M."/>
            <person name="Tomita M."/>
            <person name="Arakawa K."/>
        </authorList>
    </citation>
    <scope>NUCLEOTIDE SEQUENCE [LARGE SCALE GENOMIC DNA]</scope>
</reference>
<accession>A0A4Y2MAR1</accession>
<evidence type="ECO:0000313" key="1">
    <source>
        <dbReference type="EMBL" id="GBN23653.1"/>
    </source>
</evidence>
<protein>
    <submittedName>
        <fullName evidence="1">Uncharacterized protein</fullName>
    </submittedName>
</protein>
<name>A0A4Y2MAR1_ARAVE</name>